<dbReference type="InterPro" id="IPR027417">
    <property type="entry name" value="P-loop_NTPase"/>
</dbReference>
<feature type="coiled-coil region" evidence="1">
    <location>
        <begin position="498"/>
        <end position="525"/>
    </location>
</feature>
<dbReference type="GO" id="GO:0016887">
    <property type="term" value="F:ATP hydrolysis activity"/>
    <property type="evidence" value="ECO:0007669"/>
    <property type="project" value="InterPro"/>
</dbReference>
<keyword evidence="1" id="KW-0175">Coiled coil</keyword>
<comment type="caution">
    <text evidence="2">The sequence shown here is derived from an EMBL/GenBank/DDBJ whole genome shotgun (WGS) entry which is preliminary data.</text>
</comment>
<evidence type="ECO:0000313" key="2">
    <source>
        <dbReference type="EMBL" id="EKJ90005.1"/>
    </source>
</evidence>
<name>K5CL01_9BACE</name>
<dbReference type="PANTHER" id="PTHR32114">
    <property type="entry name" value="ABC TRANSPORTER ABCH.3"/>
    <property type="match status" value="1"/>
</dbReference>
<accession>K5CL01</accession>
<proteinExistence type="predicted"/>
<sequence>MFIESIILHNYRAYRGHNKTSFKPDTKNIFLVAGNNGFGKTTFLTSLVWCLYGKLMVDVDEKFRKDINDAQGYKNYARQSLHKELANAVNAYEVSLEERKQIVKHGYSSDSEYIKEDSQYYVEISLTDVFIPSIPCRTITIRRTYDYFLDIESIEVLIDGQVNELAKEVGYDIFINDFILSKDIAKFFFFDAEKIVNLAEVKSIDEKRRLSTAYSEVLGIKKYEDIKRNLENLRLKFRRSAGSTASKAKLDKLTNSVADIEVKIKTKEAERENVDSQIQQYRTESAQLQERLIREGNAISVEELKKQKELLVALKDKDTKLKNQLRDMLDIAPFAISGKLFANLMRQVAVEKDVKMSAASCTAINSALQSTHTQITEAVATLKFSTSQKQAIEHIIADVFAKNILDISDATIDDVKMLVDYTDDEANEFQALFDNIRYSFSTIFKQLVKDIKNNALFLAKTQRKIVEAEYDDGNANVKEIRMRKAEVDELLAQLDIQTRQLSEQIGTLNKDIKVLKKQLSEVTKNVRVDKSDKEKDIIAERLIGELTTFLFELRAKRKFSLEQKILAGIDVLMHKADFIHNVRIDLQDDIIEIELLDKTGEIISKEKLSKGEQQLYATAILNALVEESGIEFPVFIDSPLQKFDSIHSRNIITKFYPSISKQVVIFPLLGKELSEEEYNALLPNVNRVYVIENEDGCSSFKNIVPNKLFETLL</sequence>
<dbReference type="GO" id="GO:0006302">
    <property type="term" value="P:double-strand break repair"/>
    <property type="evidence" value="ECO:0007669"/>
    <property type="project" value="InterPro"/>
</dbReference>
<dbReference type="OrthoDB" id="9795626at2"/>
<feature type="coiled-coil region" evidence="1">
    <location>
        <begin position="250"/>
        <end position="324"/>
    </location>
</feature>
<gene>
    <name evidence="2" type="ORF">HMPREF1057_03546</name>
</gene>
<protein>
    <submittedName>
        <fullName evidence="2">DNA sulfur modification protein DndD</fullName>
    </submittedName>
</protein>
<dbReference type="RefSeq" id="WP_007766203.1">
    <property type="nucleotide sequence ID" value="NZ_AKBZ01000002.1"/>
</dbReference>
<dbReference type="SUPFAM" id="SSF52540">
    <property type="entry name" value="P-loop containing nucleoside triphosphate hydrolases"/>
    <property type="match status" value="1"/>
</dbReference>
<reference evidence="2 3" key="1">
    <citation type="submission" date="2012-02" db="EMBL/GenBank/DDBJ databases">
        <title>The Genome Sequence of Bacteroides finegoldii CL09T03C10.</title>
        <authorList>
            <consortium name="The Broad Institute Genome Sequencing Platform"/>
            <person name="Earl A."/>
            <person name="Ward D."/>
            <person name="Feldgarden M."/>
            <person name="Gevers D."/>
            <person name="Zitomersky N.L."/>
            <person name="Coyne M.J."/>
            <person name="Comstock L.E."/>
            <person name="Young S.K."/>
            <person name="Zeng Q."/>
            <person name="Gargeya S."/>
            <person name="Fitzgerald M."/>
            <person name="Haas B."/>
            <person name="Abouelleil A."/>
            <person name="Alvarado L."/>
            <person name="Arachchi H.M."/>
            <person name="Berlin A."/>
            <person name="Chapman S.B."/>
            <person name="Gearin G."/>
            <person name="Goldberg J."/>
            <person name="Griggs A."/>
            <person name="Gujja S."/>
            <person name="Hansen M."/>
            <person name="Heiman D."/>
            <person name="Howarth C."/>
            <person name="Larimer J."/>
            <person name="Lui A."/>
            <person name="MacDonald P.J.P."/>
            <person name="McCowen C."/>
            <person name="Montmayeur A."/>
            <person name="Murphy C."/>
            <person name="Neiman D."/>
            <person name="Pearson M."/>
            <person name="Priest M."/>
            <person name="Roberts A."/>
            <person name="Saif S."/>
            <person name="Shea T."/>
            <person name="Sisk P."/>
            <person name="Stolte C."/>
            <person name="Sykes S."/>
            <person name="Wortman J."/>
            <person name="Nusbaum C."/>
            <person name="Birren B."/>
        </authorList>
    </citation>
    <scope>NUCLEOTIDE SEQUENCE [LARGE SCALE GENOMIC DNA]</scope>
    <source>
        <strain evidence="2 3">CL09T03C10</strain>
    </source>
</reference>
<organism evidence="2 3">
    <name type="scientific">Bacteroides finegoldii CL09T03C10</name>
    <dbReference type="NCBI Taxonomy" id="997888"/>
    <lineage>
        <taxon>Bacteria</taxon>
        <taxon>Pseudomonadati</taxon>
        <taxon>Bacteroidota</taxon>
        <taxon>Bacteroidia</taxon>
        <taxon>Bacteroidales</taxon>
        <taxon>Bacteroidaceae</taxon>
        <taxon>Bacteroides</taxon>
    </lineage>
</organism>
<dbReference type="PANTHER" id="PTHR32114:SF2">
    <property type="entry name" value="ABC TRANSPORTER ABCH.3"/>
    <property type="match status" value="1"/>
</dbReference>
<evidence type="ECO:0000313" key="3">
    <source>
        <dbReference type="Proteomes" id="UP000007995"/>
    </source>
</evidence>
<dbReference type="AlphaFoldDB" id="K5CL01"/>
<dbReference type="EMBL" id="AGXW01000012">
    <property type="protein sequence ID" value="EKJ90005.1"/>
    <property type="molecule type" value="Genomic_DNA"/>
</dbReference>
<evidence type="ECO:0000256" key="1">
    <source>
        <dbReference type="SAM" id="Coils"/>
    </source>
</evidence>
<dbReference type="HOGENOM" id="CLU_024631_0_0_10"/>
<dbReference type="Gene3D" id="3.40.50.300">
    <property type="entry name" value="P-loop containing nucleotide triphosphate hydrolases"/>
    <property type="match status" value="1"/>
</dbReference>
<dbReference type="Proteomes" id="UP000007995">
    <property type="component" value="Unassembled WGS sequence"/>
</dbReference>